<accession>A0A5N5SNE9</accession>
<dbReference type="EMBL" id="SEYY01022365">
    <property type="protein sequence ID" value="KAB7495591.1"/>
    <property type="molecule type" value="Genomic_DNA"/>
</dbReference>
<name>A0A5N5SNE9_9CRUS</name>
<protein>
    <submittedName>
        <fullName evidence="1">Uncharacterized protein</fullName>
    </submittedName>
</protein>
<dbReference type="Proteomes" id="UP000326759">
    <property type="component" value="Unassembled WGS sequence"/>
</dbReference>
<reference evidence="1 2" key="1">
    <citation type="journal article" date="2019" name="PLoS Biol.">
        <title>Sex chromosomes control vertical transmission of feminizing Wolbachia symbionts in an isopod.</title>
        <authorList>
            <person name="Becking T."/>
            <person name="Chebbi M.A."/>
            <person name="Giraud I."/>
            <person name="Moumen B."/>
            <person name="Laverre T."/>
            <person name="Caubet Y."/>
            <person name="Peccoud J."/>
            <person name="Gilbert C."/>
            <person name="Cordaux R."/>
        </authorList>
    </citation>
    <scope>NUCLEOTIDE SEQUENCE [LARGE SCALE GENOMIC DNA]</scope>
    <source>
        <strain evidence="1">ANa2</strain>
        <tissue evidence="1">Whole body excluding digestive tract and cuticle</tissue>
    </source>
</reference>
<comment type="caution">
    <text evidence="1">The sequence shown here is derived from an EMBL/GenBank/DDBJ whole genome shotgun (WGS) entry which is preliminary data.</text>
</comment>
<organism evidence="1 2">
    <name type="scientific">Armadillidium nasatum</name>
    <dbReference type="NCBI Taxonomy" id="96803"/>
    <lineage>
        <taxon>Eukaryota</taxon>
        <taxon>Metazoa</taxon>
        <taxon>Ecdysozoa</taxon>
        <taxon>Arthropoda</taxon>
        <taxon>Crustacea</taxon>
        <taxon>Multicrustacea</taxon>
        <taxon>Malacostraca</taxon>
        <taxon>Eumalacostraca</taxon>
        <taxon>Peracarida</taxon>
        <taxon>Isopoda</taxon>
        <taxon>Oniscidea</taxon>
        <taxon>Crinocheta</taxon>
        <taxon>Armadillidiidae</taxon>
        <taxon>Armadillidium</taxon>
    </lineage>
</organism>
<sequence>MTISLNYLMLRKKRQFGGLSWLTRFCQI</sequence>
<proteinExistence type="predicted"/>
<evidence type="ECO:0000313" key="2">
    <source>
        <dbReference type="Proteomes" id="UP000326759"/>
    </source>
</evidence>
<evidence type="ECO:0000313" key="1">
    <source>
        <dbReference type="EMBL" id="KAB7495591.1"/>
    </source>
</evidence>
<dbReference type="AlphaFoldDB" id="A0A5N5SNE9"/>
<keyword evidence="2" id="KW-1185">Reference proteome</keyword>
<gene>
    <name evidence="1" type="ORF">Anas_10678</name>
</gene>